<dbReference type="Proteomes" id="UP000000230">
    <property type="component" value="Chromosome"/>
</dbReference>
<dbReference type="EMBL" id="CP000653">
    <property type="protein sequence ID" value="ABP59690.1"/>
    <property type="molecule type" value="Genomic_DNA"/>
</dbReference>
<dbReference type="KEGG" id="ent:Ent638_1007"/>
<sequence>MLRYQGGYPPLKCLHMQRSLVQRRGLSAEMIMSKPQTTPRLTEPEMVTLAVKTVQEFVNSCHCKSEDDILLALSFWLNVGIEAGELVKNGQKVVLQ</sequence>
<dbReference type="AlphaFoldDB" id="A0A9J9GER2"/>
<keyword evidence="2" id="KW-1185">Reference proteome</keyword>
<reference evidence="2" key="1">
    <citation type="journal article" date="2010" name="PLoS Genet.">
        <title>Genome sequence of the plant growth promoting endophytic bacterium Enterobacter sp. 638.</title>
        <authorList>
            <person name="Taghavi S."/>
            <person name="van der Lelie D."/>
            <person name="Hoffman A."/>
            <person name="Zhang Y.B."/>
            <person name="Walla M.D."/>
            <person name="Vangronsveld J."/>
            <person name="Newman L."/>
            <person name="Monchy S."/>
        </authorList>
    </citation>
    <scope>NUCLEOTIDE SEQUENCE [LARGE SCALE GENOMIC DNA]</scope>
    <source>
        <strain evidence="2">638</strain>
    </source>
</reference>
<evidence type="ECO:0000313" key="1">
    <source>
        <dbReference type="EMBL" id="ABP59690.1"/>
    </source>
</evidence>
<gene>
    <name evidence="1" type="ordered locus">Ent638_1007</name>
</gene>
<proteinExistence type="predicted"/>
<organism evidence="1 2">
    <name type="scientific">Enterobacter sp. (strain 638)</name>
    <dbReference type="NCBI Taxonomy" id="399742"/>
    <lineage>
        <taxon>Bacteria</taxon>
        <taxon>Pseudomonadati</taxon>
        <taxon>Pseudomonadota</taxon>
        <taxon>Gammaproteobacteria</taxon>
        <taxon>Enterobacterales</taxon>
        <taxon>Enterobacteriaceae</taxon>
        <taxon>Enterobacter</taxon>
    </lineage>
</organism>
<evidence type="ECO:0000313" key="2">
    <source>
        <dbReference type="Proteomes" id="UP000000230"/>
    </source>
</evidence>
<name>A0A9J9GER2_ENT38</name>
<accession>A0A9J9GER2</accession>
<protein>
    <submittedName>
        <fullName evidence="1">Uncharacterized protein</fullName>
    </submittedName>
</protein>